<feature type="region of interest" description="Disordered" evidence="1">
    <location>
        <begin position="449"/>
        <end position="486"/>
    </location>
</feature>
<feature type="region of interest" description="Disordered" evidence="1">
    <location>
        <begin position="325"/>
        <end position="413"/>
    </location>
</feature>
<dbReference type="SMART" id="SM00015">
    <property type="entry name" value="IQ"/>
    <property type="match status" value="2"/>
</dbReference>
<sequence length="604" mass="69231">MSFSSVFNLIRKASYKKSPSPPPATKEEIVEVSYKTEIEETSQSRAAQIRPLADSPISSGCSSANDSDFESSISSEEDFSELTGEFKKAQPQQATNSVGLTFDAFIAKIDHKNEDSISTDTTNSIEKRPKKTENYKKAEIEQLRQLALEKERKIEKRKKSAVRIQAWFRGIRGRKRYKILKENWIREERERKLAKICDKIKRKTAALKITRAIREFSQRNIQMKEEIMNKFKQHCAGIIQQAWRSYKRNKANIIMQKVKKEKLKGIVKGWKLRRILKTPDIALLIEQIKTSTENLVLKQDLISSVALAFASPSWGIHKKAAPKPFLRKSVTNSKTRQPLQRGKLSLNSKQSIRSQRTPAIQNPISFPLEETSHYESSAEESSVNPVSSKDPTISEVKFLSPPPSSHSNLILAKPPKPFLRRRSERVNMQKINWNTVESKLDCWIDPKKAESKAEDTQSNTGRSERGTSIQPPSRSNSNISRHSRNSSLNISKSPIVIVEAIRKNSFDDFLLVENKVKQSCKLLFKAKTRVRTKPDKVKRKNMKLAELEEQYEKDMSGFKKHSPQTLEDSKIPIIYSESIFLQCVSVQSELKRLKEEYNLLCDSY</sequence>
<dbReference type="Proteomes" id="UP001162131">
    <property type="component" value="Unassembled WGS sequence"/>
</dbReference>
<feature type="compositionally biased region" description="Low complexity" evidence="1">
    <location>
        <begin position="468"/>
        <end position="486"/>
    </location>
</feature>
<gene>
    <name evidence="2" type="ORF">BSTOLATCC_MIC5216</name>
</gene>
<feature type="compositionally biased region" description="Polar residues" evidence="1">
    <location>
        <begin position="329"/>
        <end position="338"/>
    </location>
</feature>
<dbReference type="Gene3D" id="1.20.5.190">
    <property type="match status" value="1"/>
</dbReference>
<evidence type="ECO:0000256" key="1">
    <source>
        <dbReference type="SAM" id="MobiDB-lite"/>
    </source>
</evidence>
<accession>A0AAU9ICQ5</accession>
<evidence type="ECO:0000313" key="2">
    <source>
        <dbReference type="EMBL" id="CAG9311957.1"/>
    </source>
</evidence>
<name>A0AAU9ICQ5_9CILI</name>
<protein>
    <submittedName>
        <fullName evidence="2">Uncharacterized protein</fullName>
    </submittedName>
</protein>
<dbReference type="InterPro" id="IPR000048">
    <property type="entry name" value="IQ_motif_EF-hand-BS"/>
</dbReference>
<feature type="region of interest" description="Disordered" evidence="1">
    <location>
        <begin position="38"/>
        <end position="74"/>
    </location>
</feature>
<keyword evidence="3" id="KW-1185">Reference proteome</keyword>
<proteinExistence type="predicted"/>
<evidence type="ECO:0000313" key="3">
    <source>
        <dbReference type="Proteomes" id="UP001162131"/>
    </source>
</evidence>
<reference evidence="2" key="1">
    <citation type="submission" date="2021-09" db="EMBL/GenBank/DDBJ databases">
        <authorList>
            <consortium name="AG Swart"/>
            <person name="Singh M."/>
            <person name="Singh A."/>
            <person name="Seah K."/>
            <person name="Emmerich C."/>
        </authorList>
    </citation>
    <scope>NUCLEOTIDE SEQUENCE</scope>
    <source>
        <strain evidence="2">ATCC30299</strain>
    </source>
</reference>
<feature type="compositionally biased region" description="Polar residues" evidence="1">
    <location>
        <begin position="379"/>
        <end position="391"/>
    </location>
</feature>
<organism evidence="2 3">
    <name type="scientific">Blepharisma stoltei</name>
    <dbReference type="NCBI Taxonomy" id="1481888"/>
    <lineage>
        <taxon>Eukaryota</taxon>
        <taxon>Sar</taxon>
        <taxon>Alveolata</taxon>
        <taxon>Ciliophora</taxon>
        <taxon>Postciliodesmatophora</taxon>
        <taxon>Heterotrichea</taxon>
        <taxon>Heterotrichida</taxon>
        <taxon>Blepharismidae</taxon>
        <taxon>Blepharisma</taxon>
    </lineage>
</organism>
<feature type="compositionally biased region" description="Low complexity" evidence="1">
    <location>
        <begin position="62"/>
        <end position="74"/>
    </location>
</feature>
<dbReference type="PROSITE" id="PS50096">
    <property type="entry name" value="IQ"/>
    <property type="match status" value="1"/>
</dbReference>
<dbReference type="EMBL" id="CAJZBQ010000005">
    <property type="protein sequence ID" value="CAG9311957.1"/>
    <property type="molecule type" value="Genomic_DNA"/>
</dbReference>
<comment type="caution">
    <text evidence="2">The sequence shown here is derived from an EMBL/GenBank/DDBJ whole genome shotgun (WGS) entry which is preliminary data.</text>
</comment>
<dbReference type="AlphaFoldDB" id="A0AAU9ICQ5"/>
<feature type="compositionally biased region" description="Polar residues" evidence="1">
    <location>
        <begin position="345"/>
        <end position="364"/>
    </location>
</feature>